<accession>A0ABQ4CYA6</accession>
<dbReference type="InterPro" id="IPR054186">
    <property type="entry name" value="DUF6891"/>
</dbReference>
<dbReference type="EMBL" id="BONE01000057">
    <property type="protein sequence ID" value="GIF76265.1"/>
    <property type="molecule type" value="Genomic_DNA"/>
</dbReference>
<organism evidence="2 3">
    <name type="scientific">Asanoa siamensis</name>
    <dbReference type="NCBI Taxonomy" id="926357"/>
    <lineage>
        <taxon>Bacteria</taxon>
        <taxon>Bacillati</taxon>
        <taxon>Actinomycetota</taxon>
        <taxon>Actinomycetes</taxon>
        <taxon>Micromonosporales</taxon>
        <taxon>Micromonosporaceae</taxon>
        <taxon>Asanoa</taxon>
    </lineage>
</organism>
<gene>
    <name evidence="2" type="ORF">Asi02nite_57830</name>
</gene>
<sequence length="229" mass="26442">MKILCVTRWAYNDRPDGVRFLTDRIAEPGRSEIEEEIWDWVVRGEDDPDEFVDYFDDEEDRHSATDEDLAEAYAQALTARRAQQQAWGEVRANITAAFEELNGLGVVARENFSCCGTCASGEIHDERDDSRHWQGYLWFHQQDTDSLIMSDKGEVWLGYGVYPPADFDEDAYEKLSEAEQRASYQADLERLLDDVAFPVLRKHGMKVTWNRRQSTRIQVTGAQWYAALS</sequence>
<evidence type="ECO:0000313" key="3">
    <source>
        <dbReference type="Proteomes" id="UP000604117"/>
    </source>
</evidence>
<comment type="caution">
    <text evidence="2">The sequence shown here is derived from an EMBL/GenBank/DDBJ whole genome shotgun (WGS) entry which is preliminary data.</text>
</comment>
<dbReference type="Proteomes" id="UP000604117">
    <property type="component" value="Unassembled WGS sequence"/>
</dbReference>
<dbReference type="Pfam" id="PF21831">
    <property type="entry name" value="DUF6891"/>
    <property type="match status" value="1"/>
</dbReference>
<keyword evidence="3" id="KW-1185">Reference proteome</keyword>
<name>A0ABQ4CYA6_9ACTN</name>
<proteinExistence type="predicted"/>
<evidence type="ECO:0000259" key="1">
    <source>
        <dbReference type="Pfam" id="PF21831"/>
    </source>
</evidence>
<protein>
    <recommendedName>
        <fullName evidence="1">DUF6891 domain-containing protein</fullName>
    </recommendedName>
</protein>
<evidence type="ECO:0000313" key="2">
    <source>
        <dbReference type="EMBL" id="GIF76265.1"/>
    </source>
</evidence>
<feature type="domain" description="DUF6891" evidence="1">
    <location>
        <begin position="30"/>
        <end position="224"/>
    </location>
</feature>
<reference evidence="2 3" key="1">
    <citation type="submission" date="2021-01" db="EMBL/GenBank/DDBJ databases">
        <title>Whole genome shotgun sequence of Asanoa siamensis NBRC 107932.</title>
        <authorList>
            <person name="Komaki H."/>
            <person name="Tamura T."/>
        </authorList>
    </citation>
    <scope>NUCLEOTIDE SEQUENCE [LARGE SCALE GENOMIC DNA]</scope>
    <source>
        <strain evidence="2 3">NBRC 107932</strain>
    </source>
</reference>